<reference evidence="1 2" key="1">
    <citation type="journal article" date="2015" name="Genome Biol. Evol.">
        <title>Phylogenomic analyses indicate that early fungi evolved digesting cell walls of algal ancestors of land plants.</title>
        <authorList>
            <person name="Chang Y."/>
            <person name="Wang S."/>
            <person name="Sekimoto S."/>
            <person name="Aerts A.L."/>
            <person name="Choi C."/>
            <person name="Clum A."/>
            <person name="LaButti K.M."/>
            <person name="Lindquist E.A."/>
            <person name="Yee Ngan C."/>
            <person name="Ohm R.A."/>
            <person name="Salamov A.A."/>
            <person name="Grigoriev I.V."/>
            <person name="Spatafora J.W."/>
            <person name="Berbee M.L."/>
        </authorList>
    </citation>
    <scope>NUCLEOTIDE SEQUENCE [LARGE SCALE GENOMIC DNA]</scope>
    <source>
        <strain evidence="1 2">NRRL 28638</strain>
    </source>
</reference>
<proteinExistence type="predicted"/>
<protein>
    <recommendedName>
        <fullName evidence="3">F-box domain-containing protein</fullName>
    </recommendedName>
</protein>
<dbReference type="EMBL" id="KQ964865">
    <property type="protein sequence ID" value="KXN65523.1"/>
    <property type="molecule type" value="Genomic_DNA"/>
</dbReference>
<evidence type="ECO:0008006" key="3">
    <source>
        <dbReference type="Google" id="ProtNLM"/>
    </source>
</evidence>
<dbReference type="SUPFAM" id="SSF52047">
    <property type="entry name" value="RNI-like"/>
    <property type="match status" value="1"/>
</dbReference>
<organism evidence="1 2">
    <name type="scientific">Conidiobolus coronatus (strain ATCC 28846 / CBS 209.66 / NRRL 28638)</name>
    <name type="common">Delacroixia coronata</name>
    <dbReference type="NCBI Taxonomy" id="796925"/>
    <lineage>
        <taxon>Eukaryota</taxon>
        <taxon>Fungi</taxon>
        <taxon>Fungi incertae sedis</taxon>
        <taxon>Zoopagomycota</taxon>
        <taxon>Entomophthoromycotina</taxon>
        <taxon>Entomophthoromycetes</taxon>
        <taxon>Entomophthorales</taxon>
        <taxon>Ancylistaceae</taxon>
        <taxon>Conidiobolus</taxon>
    </lineage>
</organism>
<dbReference type="AlphaFoldDB" id="A0A137NRX9"/>
<name>A0A137NRX9_CONC2</name>
<keyword evidence="2" id="KW-1185">Reference proteome</keyword>
<evidence type="ECO:0000313" key="1">
    <source>
        <dbReference type="EMBL" id="KXN65523.1"/>
    </source>
</evidence>
<gene>
    <name evidence="1" type="ORF">CONCODRAFT_12868</name>
</gene>
<evidence type="ECO:0000313" key="2">
    <source>
        <dbReference type="Proteomes" id="UP000070444"/>
    </source>
</evidence>
<sequence length="275" mass="32501">MSSDIDWTMVLIKTPITRYLGKFDALDLSLTNKRIRLKLYSKIFDDLIIDSKVLNSHSNYFDLKRCYQFRNLTWIKRFKLARKYGSNKDLAFKEVQIDPFIKEITSTLISASIHCKSLIFHNLTRASYFLFPVFDNFINLRKLYLCGCEIPNSNFINLLTKLDNLDILIMQCIYLTLTNYEDRSLARNIKLPISLKKLTYLSVRLEITDWYQMKPREVIRNITLGDDVEDLDIMPQIFPNLKYFEFYDNGQGTGKMEEFKVLNPNVQYVNNFLVL</sequence>
<dbReference type="Proteomes" id="UP000070444">
    <property type="component" value="Unassembled WGS sequence"/>
</dbReference>
<accession>A0A137NRX9</accession>